<dbReference type="InterPro" id="IPR000515">
    <property type="entry name" value="MetI-like"/>
</dbReference>
<comment type="similarity">
    <text evidence="8">Belongs to the binding-protein-dependent transport system permease family.</text>
</comment>
<organism evidence="10 11">
    <name type="scientific">Flavobacterium sediminilitoris</name>
    <dbReference type="NCBI Taxonomy" id="2024526"/>
    <lineage>
        <taxon>Bacteria</taxon>
        <taxon>Pseudomonadati</taxon>
        <taxon>Bacteroidota</taxon>
        <taxon>Flavobacteriia</taxon>
        <taxon>Flavobacteriales</taxon>
        <taxon>Flavobacteriaceae</taxon>
        <taxon>Flavobacterium</taxon>
    </lineage>
</organism>
<evidence type="ECO:0000313" key="10">
    <source>
        <dbReference type="EMBL" id="UOX34275.1"/>
    </source>
</evidence>
<feature type="transmembrane region" description="Helical" evidence="8">
    <location>
        <begin position="182"/>
        <end position="204"/>
    </location>
</feature>
<feature type="domain" description="ABC transmembrane type-1" evidence="9">
    <location>
        <begin position="63"/>
        <end position="245"/>
    </location>
</feature>
<dbReference type="PROSITE" id="PS50928">
    <property type="entry name" value="ABC_TM1"/>
    <property type="match status" value="1"/>
</dbReference>
<comment type="subcellular location">
    <subcellularLocation>
        <location evidence="1">Cell inner membrane</location>
        <topology evidence="1">Multi-pass membrane protein</topology>
    </subcellularLocation>
    <subcellularLocation>
        <location evidence="8">Cell membrane</location>
        <topology evidence="8">Multi-pass membrane protein</topology>
    </subcellularLocation>
</comment>
<feature type="transmembrane region" description="Helical" evidence="8">
    <location>
        <begin position="123"/>
        <end position="144"/>
    </location>
</feature>
<dbReference type="InterPro" id="IPR035906">
    <property type="entry name" value="MetI-like_sf"/>
</dbReference>
<feature type="transmembrane region" description="Helical" evidence="8">
    <location>
        <begin position="224"/>
        <end position="244"/>
    </location>
</feature>
<keyword evidence="4" id="KW-0997">Cell inner membrane</keyword>
<gene>
    <name evidence="10" type="ORF">LXD69_01870</name>
</gene>
<dbReference type="RefSeq" id="WP_045968779.1">
    <property type="nucleotide sequence ID" value="NZ_CP090145.1"/>
</dbReference>
<dbReference type="PANTHER" id="PTHR43357:SF4">
    <property type="entry name" value="INNER MEMBRANE ABC TRANSPORTER PERMEASE PROTEIN YDCV"/>
    <property type="match status" value="1"/>
</dbReference>
<proteinExistence type="inferred from homology"/>
<keyword evidence="11" id="KW-1185">Reference proteome</keyword>
<dbReference type="CDD" id="cd06261">
    <property type="entry name" value="TM_PBP2"/>
    <property type="match status" value="1"/>
</dbReference>
<accession>A0ABY4HN44</accession>
<reference evidence="10" key="1">
    <citation type="submission" date="2021-12" db="EMBL/GenBank/DDBJ databases">
        <authorList>
            <person name="Cha I.-T."/>
            <person name="Lee K.-E."/>
            <person name="Park S.-J."/>
        </authorList>
    </citation>
    <scope>NUCLEOTIDE SEQUENCE</scope>
    <source>
        <strain evidence="10">YSM-43</strain>
    </source>
</reference>
<dbReference type="Pfam" id="PF00528">
    <property type="entry name" value="BPD_transp_1"/>
    <property type="match status" value="1"/>
</dbReference>
<keyword evidence="2 8" id="KW-0813">Transport</keyword>
<dbReference type="Proteomes" id="UP000830454">
    <property type="component" value="Chromosome"/>
</dbReference>
<dbReference type="SUPFAM" id="SSF161098">
    <property type="entry name" value="MetI-like"/>
    <property type="match status" value="1"/>
</dbReference>
<evidence type="ECO:0000256" key="6">
    <source>
        <dbReference type="ARBA" id="ARBA00022989"/>
    </source>
</evidence>
<keyword evidence="6 8" id="KW-1133">Transmembrane helix</keyword>
<protein>
    <submittedName>
        <fullName evidence="10">ABC transporter permease subunit</fullName>
    </submittedName>
</protein>
<dbReference type="Gene3D" id="1.10.3720.10">
    <property type="entry name" value="MetI-like"/>
    <property type="match status" value="1"/>
</dbReference>
<evidence type="ECO:0000313" key="11">
    <source>
        <dbReference type="Proteomes" id="UP000830454"/>
    </source>
</evidence>
<dbReference type="PANTHER" id="PTHR43357">
    <property type="entry name" value="INNER MEMBRANE ABC TRANSPORTER PERMEASE PROTEIN YDCV"/>
    <property type="match status" value="1"/>
</dbReference>
<keyword evidence="3" id="KW-1003">Cell membrane</keyword>
<evidence type="ECO:0000256" key="3">
    <source>
        <dbReference type="ARBA" id="ARBA00022475"/>
    </source>
</evidence>
<evidence type="ECO:0000256" key="7">
    <source>
        <dbReference type="ARBA" id="ARBA00023136"/>
    </source>
</evidence>
<evidence type="ECO:0000259" key="9">
    <source>
        <dbReference type="PROSITE" id="PS50928"/>
    </source>
</evidence>
<keyword evidence="7 8" id="KW-0472">Membrane</keyword>
<dbReference type="EMBL" id="CP090145">
    <property type="protein sequence ID" value="UOX34275.1"/>
    <property type="molecule type" value="Genomic_DNA"/>
</dbReference>
<reference evidence="10" key="2">
    <citation type="submission" date="2022-04" db="EMBL/GenBank/DDBJ databases">
        <title>Complete Genome Sequence of Flavobacterium sediminilitoris YSM-43, Isolated from a Tidal Sediment.</title>
        <authorList>
            <person name="Lee P.A."/>
        </authorList>
    </citation>
    <scope>NUCLEOTIDE SEQUENCE</scope>
    <source>
        <strain evidence="10">YSM-43</strain>
    </source>
</reference>
<evidence type="ECO:0000256" key="2">
    <source>
        <dbReference type="ARBA" id="ARBA00022448"/>
    </source>
</evidence>
<keyword evidence="5 8" id="KW-0812">Transmembrane</keyword>
<feature type="transmembrane region" description="Helical" evidence="8">
    <location>
        <begin position="58"/>
        <end position="80"/>
    </location>
</feature>
<evidence type="ECO:0000256" key="4">
    <source>
        <dbReference type="ARBA" id="ARBA00022519"/>
    </source>
</evidence>
<sequence>MIKKTFQYLFVISIGFPLLFLLLLSLGKQWIFPNILPQEIAFSNWQTIQKTESNLATIFIKSIFISTTVAFLVTTFSFAISKAIAYSKNKTIYLVLAYIPYLLSPVIIAVLFHYFFIVTNLTGTFLGIVIAQFLVSFPFGIIIFSSFWNQNIKAIEELSYTLGSSVKNTYLKILLPISKNTLLLCFFQVFLISWFEYGLTNLIGTGKVKTLTISVFKFINEANVFYAAFASCLLVIPPMLLLYINKKMLFFVENNNS</sequence>
<evidence type="ECO:0000256" key="5">
    <source>
        <dbReference type="ARBA" id="ARBA00022692"/>
    </source>
</evidence>
<feature type="transmembrane region" description="Helical" evidence="8">
    <location>
        <begin position="92"/>
        <end position="117"/>
    </location>
</feature>
<evidence type="ECO:0000256" key="8">
    <source>
        <dbReference type="RuleBase" id="RU363032"/>
    </source>
</evidence>
<evidence type="ECO:0000256" key="1">
    <source>
        <dbReference type="ARBA" id="ARBA00004429"/>
    </source>
</evidence>
<name>A0ABY4HN44_9FLAO</name>
<feature type="transmembrane region" description="Helical" evidence="8">
    <location>
        <begin position="7"/>
        <end position="27"/>
    </location>
</feature>